<keyword evidence="2" id="KW-1185">Reference proteome</keyword>
<evidence type="ECO:0000313" key="2">
    <source>
        <dbReference type="Proteomes" id="UP001597285"/>
    </source>
</evidence>
<evidence type="ECO:0008006" key="3">
    <source>
        <dbReference type="Google" id="ProtNLM"/>
    </source>
</evidence>
<name>A0ABW4NLG7_9LACT</name>
<proteinExistence type="predicted"/>
<gene>
    <name evidence="1" type="ORF">ACFSBK_00720</name>
</gene>
<accession>A0ABW4NLG7</accession>
<sequence length="198" mass="23059">MTLYSYIGVEKVLPTHAPENTNTVALIARDTLDPGVTDEMVLKYIQNQTQDETITMDQIEFYDKEAEIVGTFEILEQVQTGPILKHFGSSFVYQTSDFPVWEPIENDSEVPDGFTTENVMEYLKMMDDAREVNATQQQGLMYILNNCFEDTNKVELYSCWDGEEAEREQFRRTVKWEAVKKNPLLLEMREKEFIVIEK</sequence>
<reference evidence="2" key="1">
    <citation type="journal article" date="2019" name="Int. J. Syst. Evol. Microbiol.">
        <title>The Global Catalogue of Microorganisms (GCM) 10K type strain sequencing project: providing services to taxonomists for standard genome sequencing and annotation.</title>
        <authorList>
            <consortium name="The Broad Institute Genomics Platform"/>
            <consortium name="The Broad Institute Genome Sequencing Center for Infectious Disease"/>
            <person name="Wu L."/>
            <person name="Ma J."/>
        </authorList>
    </citation>
    <scope>NUCLEOTIDE SEQUENCE [LARGE SCALE GENOMIC DNA]</scope>
    <source>
        <strain evidence="2">KCTC 42143</strain>
    </source>
</reference>
<evidence type="ECO:0000313" key="1">
    <source>
        <dbReference type="EMBL" id="MFD1798387.1"/>
    </source>
</evidence>
<dbReference type="Proteomes" id="UP001597285">
    <property type="component" value="Unassembled WGS sequence"/>
</dbReference>
<comment type="caution">
    <text evidence="1">The sequence shown here is derived from an EMBL/GenBank/DDBJ whole genome shotgun (WGS) entry which is preliminary data.</text>
</comment>
<dbReference type="EMBL" id="JBHUFF010000003">
    <property type="protein sequence ID" value="MFD1798387.1"/>
    <property type="molecule type" value="Genomic_DNA"/>
</dbReference>
<organism evidence="1 2">
    <name type="scientific">Carnobacterium antarcticum</name>
    <dbReference type="NCBI Taxonomy" id="2126436"/>
    <lineage>
        <taxon>Bacteria</taxon>
        <taxon>Bacillati</taxon>
        <taxon>Bacillota</taxon>
        <taxon>Bacilli</taxon>
        <taxon>Lactobacillales</taxon>
        <taxon>Carnobacteriaceae</taxon>
        <taxon>Carnobacterium</taxon>
    </lineage>
</organism>
<dbReference type="RefSeq" id="WP_058918523.1">
    <property type="nucleotide sequence ID" value="NZ_JBHSQC010000016.1"/>
</dbReference>
<protein>
    <recommendedName>
        <fullName evidence="3">DUF1642 domain-containing protein</fullName>
    </recommendedName>
</protein>